<dbReference type="PANTHER" id="PTHR40661:SF1">
    <property type="entry name" value="HTH CRO_C1-TYPE DOMAIN-CONTAINING PROTEIN"/>
    <property type="match status" value="1"/>
</dbReference>
<keyword evidence="3" id="KW-0804">Transcription</keyword>
<accession>A0A9D1KEC2</accession>
<dbReference type="EMBL" id="DVKT01000034">
    <property type="protein sequence ID" value="HIT39312.1"/>
    <property type="molecule type" value="Genomic_DNA"/>
</dbReference>
<sequence length="317" mass="36206">METKEIILQLITDVGLNAKQFAESIGATPTQIYDLQSGKIKKITDRMADKILSRYNRYSRLWLLTGEGPKYRDLPYHEVSNLISESVISRTENEMKLLSPALDSMSVGWLPDNGIIERIKNVIINKGLTEEEFAHAINVPESALKEVFLRGIQSDIIVLVSIIKTYKDISAKWLLTGLGDMGDYKVPVLPKEIYYEKNVDVYDYVKKNAKNIRYSSVIKQFSKYNLVYEVSGDWMLPDFKPGDMLALVEVPENAPIMNGSPYVIDTMSTGLIFRLIYQQEDGLLCRSFNDDRFAPFSIARDDIYNIYRVIGMLRTNV</sequence>
<dbReference type="GO" id="GO:0003677">
    <property type="term" value="F:DNA binding"/>
    <property type="evidence" value="ECO:0007669"/>
    <property type="project" value="UniProtKB-KW"/>
</dbReference>
<evidence type="ECO:0000256" key="3">
    <source>
        <dbReference type="ARBA" id="ARBA00023163"/>
    </source>
</evidence>
<evidence type="ECO:0000313" key="4">
    <source>
        <dbReference type="EMBL" id="HIT39312.1"/>
    </source>
</evidence>
<dbReference type="InterPro" id="IPR036286">
    <property type="entry name" value="LexA/Signal_pep-like_sf"/>
</dbReference>
<evidence type="ECO:0000313" key="5">
    <source>
        <dbReference type="Proteomes" id="UP000886722"/>
    </source>
</evidence>
<dbReference type="SUPFAM" id="SSF51306">
    <property type="entry name" value="LexA/Signal peptidase"/>
    <property type="match status" value="1"/>
</dbReference>
<reference evidence="4" key="1">
    <citation type="submission" date="2020-10" db="EMBL/GenBank/DDBJ databases">
        <authorList>
            <person name="Gilroy R."/>
        </authorList>
    </citation>
    <scope>NUCLEOTIDE SEQUENCE</scope>
    <source>
        <strain evidence="4">21143</strain>
    </source>
</reference>
<dbReference type="PANTHER" id="PTHR40661">
    <property type="match status" value="1"/>
</dbReference>
<keyword evidence="2" id="KW-0238">DNA-binding</keyword>
<protein>
    <submittedName>
        <fullName evidence="4">Uncharacterized protein</fullName>
    </submittedName>
</protein>
<evidence type="ECO:0000256" key="1">
    <source>
        <dbReference type="ARBA" id="ARBA00023015"/>
    </source>
</evidence>
<organism evidence="4 5">
    <name type="scientific">Candidatus Caccoplasma intestinavium</name>
    <dbReference type="NCBI Taxonomy" id="2840716"/>
    <lineage>
        <taxon>Bacteria</taxon>
        <taxon>Pseudomonadati</taxon>
        <taxon>Bacteroidota</taxon>
        <taxon>Bacteroidia</taxon>
        <taxon>Bacteroidales</taxon>
        <taxon>Bacteroidaceae</taxon>
        <taxon>Bacteroidaceae incertae sedis</taxon>
        <taxon>Candidatus Caccoplasma</taxon>
    </lineage>
</organism>
<gene>
    <name evidence="4" type="ORF">IAD06_04675</name>
</gene>
<dbReference type="Gene3D" id="2.10.109.10">
    <property type="entry name" value="Umud Fragment, subunit A"/>
    <property type="match status" value="1"/>
</dbReference>
<evidence type="ECO:0000256" key="2">
    <source>
        <dbReference type="ARBA" id="ARBA00023125"/>
    </source>
</evidence>
<keyword evidence="1" id="KW-0805">Transcription regulation</keyword>
<comment type="caution">
    <text evidence="4">The sequence shown here is derived from an EMBL/GenBank/DDBJ whole genome shotgun (WGS) entry which is preliminary data.</text>
</comment>
<dbReference type="Proteomes" id="UP000886722">
    <property type="component" value="Unassembled WGS sequence"/>
</dbReference>
<dbReference type="InterPro" id="IPR010982">
    <property type="entry name" value="Lambda_DNA-bd_dom_sf"/>
</dbReference>
<reference evidence="4" key="2">
    <citation type="journal article" date="2021" name="PeerJ">
        <title>Extensive microbial diversity within the chicken gut microbiome revealed by metagenomics and culture.</title>
        <authorList>
            <person name="Gilroy R."/>
            <person name="Ravi A."/>
            <person name="Getino M."/>
            <person name="Pursley I."/>
            <person name="Horton D.L."/>
            <person name="Alikhan N.F."/>
            <person name="Baker D."/>
            <person name="Gharbi K."/>
            <person name="Hall N."/>
            <person name="Watson M."/>
            <person name="Adriaenssens E.M."/>
            <person name="Foster-Nyarko E."/>
            <person name="Jarju S."/>
            <person name="Secka A."/>
            <person name="Antonio M."/>
            <person name="Oren A."/>
            <person name="Chaudhuri R.R."/>
            <person name="La Ragione R."/>
            <person name="Hildebrand F."/>
            <person name="Pallen M.J."/>
        </authorList>
    </citation>
    <scope>NUCLEOTIDE SEQUENCE</scope>
    <source>
        <strain evidence="4">21143</strain>
    </source>
</reference>
<proteinExistence type="predicted"/>
<dbReference type="SUPFAM" id="SSF47413">
    <property type="entry name" value="lambda repressor-like DNA-binding domains"/>
    <property type="match status" value="1"/>
</dbReference>
<name>A0A9D1KEC2_9BACT</name>
<dbReference type="AlphaFoldDB" id="A0A9D1KEC2"/>